<proteinExistence type="predicted"/>
<name>A0AB39XI31_9BRAD</name>
<evidence type="ECO:0000313" key="1">
    <source>
        <dbReference type="EMBL" id="XDV57605.1"/>
    </source>
</evidence>
<gene>
    <name evidence="1" type="ORF">AB8Z38_34675</name>
</gene>
<dbReference type="RefSeq" id="WP_369726805.1">
    <property type="nucleotide sequence ID" value="NZ_CP165734.1"/>
</dbReference>
<accession>A0AB39XI31</accession>
<reference evidence="1" key="1">
    <citation type="submission" date="2024-08" db="EMBL/GenBank/DDBJ databases">
        <authorList>
            <person name="Chaddad Z."/>
            <person name="Lamrabet M."/>
            <person name="Bouhnik O."/>
            <person name="Alami S."/>
            <person name="Wipf D."/>
            <person name="Courty P.E."/>
            <person name="Missbah El Idrissi M."/>
        </authorList>
    </citation>
    <scope>NUCLEOTIDE SEQUENCE</scope>
    <source>
        <strain evidence="1">LLZ17</strain>
    </source>
</reference>
<dbReference type="AlphaFoldDB" id="A0AB39XI31"/>
<organism evidence="1">
    <name type="scientific">Bradyrhizobium sp. LLZ17</name>
    <dbReference type="NCBI Taxonomy" id="3239388"/>
    <lineage>
        <taxon>Bacteria</taxon>
        <taxon>Pseudomonadati</taxon>
        <taxon>Pseudomonadota</taxon>
        <taxon>Alphaproteobacteria</taxon>
        <taxon>Hyphomicrobiales</taxon>
        <taxon>Nitrobacteraceae</taxon>
        <taxon>Bradyrhizobium</taxon>
    </lineage>
</organism>
<protein>
    <recommendedName>
        <fullName evidence="2">Transposase</fullName>
    </recommendedName>
</protein>
<dbReference type="EMBL" id="CP165734">
    <property type="protein sequence ID" value="XDV57605.1"/>
    <property type="molecule type" value="Genomic_DNA"/>
</dbReference>
<sequence length="91" mass="9977">MQRLEAFAREIGERLRIPEAACLAAHSGVLPHGCIRRGIGIGYDRINAVLAAAGYNFSLLRHWFKELLRVLSYRPKLVTAGIGKAAYRGGA</sequence>
<evidence type="ECO:0008006" key="2">
    <source>
        <dbReference type="Google" id="ProtNLM"/>
    </source>
</evidence>